<proteinExistence type="predicted"/>
<gene>
    <name evidence="3" type="ORF">OD750_011960</name>
</gene>
<sequence>MRSILAIAGLTLGLAARAVTYAPTPTQDDLNNPHKGFMLWGTTWGPGDEEGNYYGSSVYHVYVPWREVETADQVFDWTTFEANHFAPILAVDAQATFVLRLVADYPDGVGTGLAAHYTGGQNERDYPLFLEQPPLNIPGTDYASCDGDGPGRAPGWNTAAFQTQAVQLIQAFAARYDNDPRITAIQVGLLGLWGEWHQTGCESLEPGNAVKVAVRDAYAQAFTHARLQTRYPRNPDAVGVNFGFHEDYFPSFTTTCIYGFPACEASGDWNMEYGFANVVPAARENWRVNPISGESPLQSQKNAWTNDTADILTVLGNYHFSFLGPAGKHEENGFAAQLAPIKRKLGYDFSVAALTLPDTLGQLSSLPWRLDLANRGSAPAYHGFEPRLDFVGAGGAVAATARLAADPRTALPGATTRYAGRFVLSGIAPGTYSLRLAVASTSAGRNGIVLQNAPRDTAGRVVLGDVAVGGTGDRIFADGCEAP</sequence>
<dbReference type="Pfam" id="PF16116">
    <property type="entry name" value="DUF4832"/>
    <property type="match status" value="1"/>
</dbReference>
<feature type="domain" description="DUF4832" evidence="2">
    <location>
        <begin position="290"/>
        <end position="442"/>
    </location>
</feature>
<keyword evidence="1" id="KW-0732">Signal</keyword>
<keyword evidence="4" id="KW-1185">Reference proteome</keyword>
<dbReference type="Proteomes" id="UP001139971">
    <property type="component" value="Unassembled WGS sequence"/>
</dbReference>
<name>A0A9X3YJ07_9GAMM</name>
<evidence type="ECO:0000313" key="3">
    <source>
        <dbReference type="EMBL" id="MDC8013254.1"/>
    </source>
</evidence>
<dbReference type="AlphaFoldDB" id="A0A9X3YJ07"/>
<dbReference type="Gene3D" id="3.20.20.80">
    <property type="entry name" value="Glycosidases"/>
    <property type="match status" value="1"/>
</dbReference>
<protein>
    <submittedName>
        <fullName evidence="3">DUF4832 domain-containing protein</fullName>
    </submittedName>
</protein>
<evidence type="ECO:0000256" key="1">
    <source>
        <dbReference type="SAM" id="SignalP"/>
    </source>
</evidence>
<dbReference type="RefSeq" id="WP_263545464.1">
    <property type="nucleotide sequence ID" value="NZ_JAOVZO020000017.1"/>
</dbReference>
<reference evidence="3" key="1">
    <citation type="submission" date="2023-02" db="EMBL/GenBank/DDBJ databases">
        <title>Tahibacter soli sp. nov. isolated from soil.</title>
        <authorList>
            <person name="Baek J.H."/>
            <person name="Lee J.K."/>
            <person name="Choi D.G."/>
            <person name="Jeon C.O."/>
        </authorList>
    </citation>
    <scope>NUCLEOTIDE SEQUENCE</scope>
    <source>
        <strain evidence="3">BL</strain>
    </source>
</reference>
<dbReference type="InterPro" id="IPR032267">
    <property type="entry name" value="DUF4832"/>
</dbReference>
<organism evidence="3 4">
    <name type="scientific">Tahibacter soli</name>
    <dbReference type="NCBI Taxonomy" id="2983605"/>
    <lineage>
        <taxon>Bacteria</taxon>
        <taxon>Pseudomonadati</taxon>
        <taxon>Pseudomonadota</taxon>
        <taxon>Gammaproteobacteria</taxon>
        <taxon>Lysobacterales</taxon>
        <taxon>Rhodanobacteraceae</taxon>
        <taxon>Tahibacter</taxon>
    </lineage>
</organism>
<dbReference type="EMBL" id="JAOVZO020000017">
    <property type="protein sequence ID" value="MDC8013254.1"/>
    <property type="molecule type" value="Genomic_DNA"/>
</dbReference>
<evidence type="ECO:0000313" key="4">
    <source>
        <dbReference type="Proteomes" id="UP001139971"/>
    </source>
</evidence>
<accession>A0A9X3YJ07</accession>
<feature type="signal peptide" evidence="1">
    <location>
        <begin position="1"/>
        <end position="21"/>
    </location>
</feature>
<comment type="caution">
    <text evidence="3">The sequence shown here is derived from an EMBL/GenBank/DDBJ whole genome shotgun (WGS) entry which is preliminary data.</text>
</comment>
<feature type="chain" id="PRO_5040953906" evidence="1">
    <location>
        <begin position="22"/>
        <end position="483"/>
    </location>
</feature>
<evidence type="ECO:0000259" key="2">
    <source>
        <dbReference type="Pfam" id="PF16116"/>
    </source>
</evidence>